<keyword evidence="5" id="KW-0539">Nucleus</keyword>
<evidence type="ECO:0000256" key="3">
    <source>
        <dbReference type="ARBA" id="ARBA00023015"/>
    </source>
</evidence>
<evidence type="ECO:0000259" key="6">
    <source>
        <dbReference type="SMART" id="SM00906"/>
    </source>
</evidence>
<dbReference type="Proteomes" id="UP000800200">
    <property type="component" value="Unassembled WGS sequence"/>
</dbReference>
<dbReference type="AlphaFoldDB" id="A0A6A6EA98"/>
<evidence type="ECO:0000256" key="1">
    <source>
        <dbReference type="ARBA" id="ARBA00004123"/>
    </source>
</evidence>
<keyword evidence="8" id="KW-1185">Reference proteome</keyword>
<organism evidence="7 8">
    <name type="scientific">Zopfia rhizophila CBS 207.26</name>
    <dbReference type="NCBI Taxonomy" id="1314779"/>
    <lineage>
        <taxon>Eukaryota</taxon>
        <taxon>Fungi</taxon>
        <taxon>Dikarya</taxon>
        <taxon>Ascomycota</taxon>
        <taxon>Pezizomycotina</taxon>
        <taxon>Dothideomycetes</taxon>
        <taxon>Dothideomycetes incertae sedis</taxon>
        <taxon>Zopfiaceae</taxon>
        <taxon>Zopfia</taxon>
    </lineage>
</organism>
<comment type="subcellular location">
    <subcellularLocation>
        <location evidence="1">Nucleus</location>
    </subcellularLocation>
</comment>
<evidence type="ECO:0000256" key="2">
    <source>
        <dbReference type="ARBA" id="ARBA00022723"/>
    </source>
</evidence>
<reference evidence="7" key="1">
    <citation type="journal article" date="2020" name="Stud. Mycol.">
        <title>101 Dothideomycetes genomes: a test case for predicting lifestyles and emergence of pathogens.</title>
        <authorList>
            <person name="Haridas S."/>
            <person name="Albert R."/>
            <person name="Binder M."/>
            <person name="Bloem J."/>
            <person name="Labutti K."/>
            <person name="Salamov A."/>
            <person name="Andreopoulos B."/>
            <person name="Baker S."/>
            <person name="Barry K."/>
            <person name="Bills G."/>
            <person name="Bluhm B."/>
            <person name="Cannon C."/>
            <person name="Castanera R."/>
            <person name="Culley D."/>
            <person name="Daum C."/>
            <person name="Ezra D."/>
            <person name="Gonzalez J."/>
            <person name="Henrissat B."/>
            <person name="Kuo A."/>
            <person name="Liang C."/>
            <person name="Lipzen A."/>
            <person name="Lutzoni F."/>
            <person name="Magnuson J."/>
            <person name="Mondo S."/>
            <person name="Nolan M."/>
            <person name="Ohm R."/>
            <person name="Pangilinan J."/>
            <person name="Park H.-J."/>
            <person name="Ramirez L."/>
            <person name="Alfaro M."/>
            <person name="Sun H."/>
            <person name="Tritt A."/>
            <person name="Yoshinaga Y."/>
            <person name="Zwiers L.-H."/>
            <person name="Turgeon B."/>
            <person name="Goodwin S."/>
            <person name="Spatafora J."/>
            <person name="Crous P."/>
            <person name="Grigoriev I."/>
        </authorList>
    </citation>
    <scope>NUCLEOTIDE SEQUENCE</scope>
    <source>
        <strain evidence="7">CBS 207.26</strain>
    </source>
</reference>
<evidence type="ECO:0000256" key="5">
    <source>
        <dbReference type="ARBA" id="ARBA00023242"/>
    </source>
</evidence>
<proteinExistence type="predicted"/>
<dbReference type="InterPro" id="IPR050815">
    <property type="entry name" value="TF_fung"/>
</dbReference>
<dbReference type="PANTHER" id="PTHR47338:SF10">
    <property type="entry name" value="TRANSCRIPTION FACTOR DOMAIN-CONTAINING PROTEIN-RELATED"/>
    <property type="match status" value="1"/>
</dbReference>
<sequence>MGYGQPLESMQFPGMDLNLPTAEPSIEQGYLAPISNRILDSSVHPENGMALVQDILLPVGLPSEPLLIELTELFFTNFYDVFPCFHITTLMEQIRSQYLQTQAPLLLFAICALAARYHQDPSVRLSQNDWYEQAKFQYELTQRDPHPALRAIQTAICLVFHAYTTGDFSAAWLFLGKAWRQACALGLNRIDTDQEGTFSLHRDEPRTDAEKEEHRRVLWLLFIIDRGHSWLTGWPHAINDRQFKVDIPVDEAAFQAMTSETFGNQKPAPFTYNLNSLIHGSSVAIKPLNLFHYLAVAHVILGRIVEQVYSLHDSPNSPEYAHGCDELDSYLAKFRLSLPRSAISLLEASSNTRSHVVWLNTVLNTMTILLHYRPAKLSEPNSEGQNISAEANDHFAHAVIAAKNIVKVVKDASHASIDSVLSAHLGSSFYLASTVLVIRWRQTGDPTLKEDIDILDLVFDRFNEVYSFLGLKFKLALQHDLARSPESIAKLWRLGFRGLLADCSKWTYVQEAVAGKGAAL</sequence>
<keyword evidence="4" id="KW-0804">Transcription</keyword>
<dbReference type="InterPro" id="IPR007219">
    <property type="entry name" value="XnlR_reg_dom"/>
</dbReference>
<name>A0A6A6EA98_9PEZI</name>
<dbReference type="EMBL" id="ML994626">
    <property type="protein sequence ID" value="KAF2187702.1"/>
    <property type="molecule type" value="Genomic_DNA"/>
</dbReference>
<evidence type="ECO:0000313" key="8">
    <source>
        <dbReference type="Proteomes" id="UP000800200"/>
    </source>
</evidence>
<dbReference type="GO" id="GO:0003677">
    <property type="term" value="F:DNA binding"/>
    <property type="evidence" value="ECO:0007669"/>
    <property type="project" value="InterPro"/>
</dbReference>
<dbReference type="CDD" id="cd12148">
    <property type="entry name" value="fungal_TF_MHR"/>
    <property type="match status" value="1"/>
</dbReference>
<keyword evidence="2" id="KW-0479">Metal-binding</keyword>
<evidence type="ECO:0000256" key="4">
    <source>
        <dbReference type="ARBA" id="ARBA00023163"/>
    </source>
</evidence>
<dbReference type="PANTHER" id="PTHR47338">
    <property type="entry name" value="ZN(II)2CYS6 TRANSCRIPTION FACTOR (EUROFUNG)-RELATED"/>
    <property type="match status" value="1"/>
</dbReference>
<evidence type="ECO:0000313" key="7">
    <source>
        <dbReference type="EMBL" id="KAF2187702.1"/>
    </source>
</evidence>
<dbReference type="Pfam" id="PF04082">
    <property type="entry name" value="Fungal_trans"/>
    <property type="match status" value="1"/>
</dbReference>
<dbReference type="GO" id="GO:0000981">
    <property type="term" value="F:DNA-binding transcription factor activity, RNA polymerase II-specific"/>
    <property type="evidence" value="ECO:0007669"/>
    <property type="project" value="InterPro"/>
</dbReference>
<keyword evidence="3" id="KW-0805">Transcription regulation</keyword>
<dbReference type="GO" id="GO:0008270">
    <property type="term" value="F:zinc ion binding"/>
    <property type="evidence" value="ECO:0007669"/>
    <property type="project" value="InterPro"/>
</dbReference>
<dbReference type="GO" id="GO:0005634">
    <property type="term" value="C:nucleus"/>
    <property type="evidence" value="ECO:0007669"/>
    <property type="project" value="UniProtKB-SubCell"/>
</dbReference>
<dbReference type="SMART" id="SM00906">
    <property type="entry name" value="Fungal_trans"/>
    <property type="match status" value="1"/>
</dbReference>
<protein>
    <recommendedName>
        <fullName evidence="6">Xylanolytic transcriptional activator regulatory domain-containing protein</fullName>
    </recommendedName>
</protein>
<dbReference type="OrthoDB" id="2943660at2759"/>
<dbReference type="GO" id="GO:0006351">
    <property type="term" value="P:DNA-templated transcription"/>
    <property type="evidence" value="ECO:0007669"/>
    <property type="project" value="InterPro"/>
</dbReference>
<gene>
    <name evidence="7" type="ORF">K469DRAFT_685583</name>
</gene>
<accession>A0A6A6EA98</accession>
<feature type="domain" description="Xylanolytic transcriptional activator regulatory" evidence="6">
    <location>
        <begin position="171"/>
        <end position="254"/>
    </location>
</feature>